<evidence type="ECO:0000313" key="2">
    <source>
        <dbReference type="Proteomes" id="UP001162501"/>
    </source>
</evidence>
<reference evidence="1" key="1">
    <citation type="submission" date="2023-05" db="EMBL/GenBank/DDBJ databases">
        <authorList>
            <consortium name="ELIXIR-Norway"/>
        </authorList>
    </citation>
    <scope>NUCLEOTIDE SEQUENCE</scope>
</reference>
<proteinExistence type="predicted"/>
<organism evidence="1 2">
    <name type="scientific">Rangifer tarandus platyrhynchus</name>
    <name type="common">Svalbard reindeer</name>
    <dbReference type="NCBI Taxonomy" id="3082113"/>
    <lineage>
        <taxon>Eukaryota</taxon>
        <taxon>Metazoa</taxon>
        <taxon>Chordata</taxon>
        <taxon>Craniata</taxon>
        <taxon>Vertebrata</taxon>
        <taxon>Euteleostomi</taxon>
        <taxon>Mammalia</taxon>
        <taxon>Eutheria</taxon>
        <taxon>Laurasiatheria</taxon>
        <taxon>Artiodactyla</taxon>
        <taxon>Ruminantia</taxon>
        <taxon>Pecora</taxon>
        <taxon>Cervidae</taxon>
        <taxon>Odocoileinae</taxon>
        <taxon>Rangifer</taxon>
    </lineage>
</organism>
<protein>
    <submittedName>
        <fullName evidence="1">Uncharacterized protein</fullName>
    </submittedName>
</protein>
<dbReference type="Proteomes" id="UP001162501">
    <property type="component" value="Chromosome 6"/>
</dbReference>
<accession>A0AC59ZYW8</accession>
<evidence type="ECO:0000313" key="1">
    <source>
        <dbReference type="EMBL" id="CAN0536696.1"/>
    </source>
</evidence>
<dbReference type="EMBL" id="OX596090">
    <property type="protein sequence ID" value="CAN0536696.1"/>
    <property type="molecule type" value="Genomic_DNA"/>
</dbReference>
<sequence>MVRQLAAVGCAAQHPGRGPCSGWCSDRLGGTLKVWSTSRPEGQPSQLCAVLEGAEERGPWEKDAEGPRGDAESERSECRSGSPGGRERLRVVIPVEGVCSEGPGWT</sequence>
<name>A0AC59ZYW8_RANTA</name>
<gene>
    <name evidence="1" type="ORF">MRATA1EN22A_LOCUS24819</name>
</gene>
<reference evidence="1" key="2">
    <citation type="submission" date="2025-03" db="EMBL/GenBank/DDBJ databases">
        <authorList>
            <consortium name="ELIXIR-Norway"/>
            <consortium name="Elixir Norway"/>
        </authorList>
    </citation>
    <scope>NUCLEOTIDE SEQUENCE</scope>
</reference>